<dbReference type="GO" id="GO:0005524">
    <property type="term" value="F:ATP binding"/>
    <property type="evidence" value="ECO:0007669"/>
    <property type="project" value="UniProtKB-KW"/>
</dbReference>
<dbReference type="GO" id="GO:0008841">
    <property type="term" value="F:dihydrofolate synthase activity"/>
    <property type="evidence" value="ECO:0007669"/>
    <property type="project" value="TreeGrafter"/>
</dbReference>
<accession>A0A1M6G9T4</accession>
<evidence type="ECO:0000259" key="13">
    <source>
        <dbReference type="Pfam" id="PF08245"/>
    </source>
</evidence>
<dbReference type="InterPro" id="IPR018109">
    <property type="entry name" value="Folylpolyglutamate_synth_CS"/>
</dbReference>
<proteinExistence type="inferred from homology"/>
<evidence type="ECO:0000256" key="7">
    <source>
        <dbReference type="ARBA" id="ARBA00022840"/>
    </source>
</evidence>
<dbReference type="InterPro" id="IPR001645">
    <property type="entry name" value="Folylpolyglutamate_synth"/>
</dbReference>
<dbReference type="PANTHER" id="PTHR11136">
    <property type="entry name" value="FOLYLPOLYGLUTAMATE SYNTHASE-RELATED"/>
    <property type="match status" value="1"/>
</dbReference>
<evidence type="ECO:0000256" key="10">
    <source>
        <dbReference type="ARBA" id="ARBA00047493"/>
    </source>
</evidence>
<dbReference type="GO" id="GO:0005737">
    <property type="term" value="C:cytoplasm"/>
    <property type="evidence" value="ECO:0007669"/>
    <property type="project" value="TreeGrafter"/>
</dbReference>
<evidence type="ECO:0000256" key="2">
    <source>
        <dbReference type="ARBA" id="ARBA00008276"/>
    </source>
</evidence>
<dbReference type="Pfam" id="PF08245">
    <property type="entry name" value="Mur_ligase_M"/>
    <property type="match status" value="1"/>
</dbReference>
<dbReference type="GO" id="GO:0004326">
    <property type="term" value="F:tetrahydrofolylpolyglutamate synthase activity"/>
    <property type="evidence" value="ECO:0007669"/>
    <property type="project" value="UniProtKB-EC"/>
</dbReference>
<dbReference type="InterPro" id="IPR036615">
    <property type="entry name" value="Mur_ligase_C_dom_sf"/>
</dbReference>
<evidence type="ECO:0000256" key="8">
    <source>
        <dbReference type="ARBA" id="ARBA00022842"/>
    </source>
</evidence>
<dbReference type="SUPFAM" id="SSF53623">
    <property type="entry name" value="MurD-like peptide ligases, catalytic domain"/>
    <property type="match status" value="1"/>
</dbReference>
<dbReference type="InterPro" id="IPR036565">
    <property type="entry name" value="Mur-like_cat_sf"/>
</dbReference>
<keyword evidence="5" id="KW-0479">Metal-binding</keyword>
<evidence type="ECO:0000256" key="6">
    <source>
        <dbReference type="ARBA" id="ARBA00022741"/>
    </source>
</evidence>
<dbReference type="EC" id="6.3.2.17" evidence="3"/>
<comment type="similarity">
    <text evidence="2 11">Belongs to the folylpolyglutamate synthase family.</text>
</comment>
<dbReference type="FunFam" id="3.40.1190.10:FF:000011">
    <property type="entry name" value="Folylpolyglutamate synthase/dihydrofolate synthase"/>
    <property type="match status" value="1"/>
</dbReference>
<feature type="domain" description="Mur ligase C-terminal" evidence="12">
    <location>
        <begin position="288"/>
        <end position="407"/>
    </location>
</feature>
<gene>
    <name evidence="14" type="ORF">SAMN02745691_01296</name>
</gene>
<dbReference type="EMBL" id="FQYT01000011">
    <property type="protein sequence ID" value="SHJ06730.1"/>
    <property type="molecule type" value="Genomic_DNA"/>
</dbReference>
<name>A0A1M6G9T4_9FIRM</name>
<dbReference type="Gene3D" id="3.90.190.20">
    <property type="entry name" value="Mur ligase, C-terminal domain"/>
    <property type="match status" value="1"/>
</dbReference>
<comment type="cofactor">
    <cofactor evidence="1">
        <name>Mg(2+)</name>
        <dbReference type="ChEBI" id="CHEBI:18420"/>
    </cofactor>
</comment>
<evidence type="ECO:0000256" key="1">
    <source>
        <dbReference type="ARBA" id="ARBA00001946"/>
    </source>
</evidence>
<keyword evidence="7 11" id="KW-0067">ATP-binding</keyword>
<reference evidence="14 15" key="1">
    <citation type="submission" date="2016-11" db="EMBL/GenBank/DDBJ databases">
        <authorList>
            <person name="Jaros S."/>
            <person name="Januszkiewicz K."/>
            <person name="Wedrychowicz H."/>
        </authorList>
    </citation>
    <scope>NUCLEOTIDE SEQUENCE [LARGE SCALE GENOMIC DNA]</scope>
    <source>
        <strain evidence="14 15">DSM 15970</strain>
    </source>
</reference>
<evidence type="ECO:0000256" key="5">
    <source>
        <dbReference type="ARBA" id="ARBA00022723"/>
    </source>
</evidence>
<protein>
    <recommendedName>
        <fullName evidence="3">tetrahydrofolate synthase</fullName>
        <ecNumber evidence="3">6.3.2.17</ecNumber>
    </recommendedName>
    <alternativeName>
        <fullName evidence="9">Tetrahydrofolylpolyglutamate synthase</fullName>
    </alternativeName>
</protein>
<feature type="domain" description="Mur ligase central" evidence="13">
    <location>
        <begin position="44"/>
        <end position="261"/>
    </location>
</feature>
<dbReference type="PROSITE" id="PS01012">
    <property type="entry name" value="FOLYLPOLYGLU_SYNT_2"/>
    <property type="match status" value="1"/>
</dbReference>
<dbReference type="PROSITE" id="PS01011">
    <property type="entry name" value="FOLYLPOLYGLU_SYNT_1"/>
    <property type="match status" value="1"/>
</dbReference>
<dbReference type="SUPFAM" id="SSF53244">
    <property type="entry name" value="MurD-like peptide ligases, peptide-binding domain"/>
    <property type="match status" value="1"/>
</dbReference>
<dbReference type="Gene3D" id="3.40.1190.10">
    <property type="entry name" value="Mur-like, catalytic domain"/>
    <property type="match status" value="1"/>
</dbReference>
<dbReference type="GO" id="GO:0046872">
    <property type="term" value="F:metal ion binding"/>
    <property type="evidence" value="ECO:0007669"/>
    <property type="project" value="UniProtKB-KW"/>
</dbReference>
<dbReference type="Pfam" id="PF02875">
    <property type="entry name" value="Mur_ligase_C"/>
    <property type="match status" value="1"/>
</dbReference>
<evidence type="ECO:0000256" key="4">
    <source>
        <dbReference type="ARBA" id="ARBA00022598"/>
    </source>
</evidence>
<keyword evidence="6 11" id="KW-0547">Nucleotide-binding</keyword>
<evidence type="ECO:0000313" key="15">
    <source>
        <dbReference type="Proteomes" id="UP000184342"/>
    </source>
</evidence>
<dbReference type="OrthoDB" id="9809356at2"/>
<organism evidence="14 15">
    <name type="scientific">Parasporobacterium paucivorans DSM 15970</name>
    <dbReference type="NCBI Taxonomy" id="1122934"/>
    <lineage>
        <taxon>Bacteria</taxon>
        <taxon>Bacillati</taxon>
        <taxon>Bacillota</taxon>
        <taxon>Clostridia</taxon>
        <taxon>Lachnospirales</taxon>
        <taxon>Lachnospiraceae</taxon>
        <taxon>Parasporobacterium</taxon>
    </lineage>
</organism>
<dbReference type="STRING" id="1122934.SAMN02745691_01296"/>
<comment type="catalytic activity">
    <reaction evidence="10">
        <text>(6S)-5,6,7,8-tetrahydrofolyl-(gamma-L-Glu)(n) + L-glutamate + ATP = (6S)-5,6,7,8-tetrahydrofolyl-(gamma-L-Glu)(n+1) + ADP + phosphate + H(+)</text>
        <dbReference type="Rhea" id="RHEA:10580"/>
        <dbReference type="Rhea" id="RHEA-COMP:14738"/>
        <dbReference type="Rhea" id="RHEA-COMP:14740"/>
        <dbReference type="ChEBI" id="CHEBI:15378"/>
        <dbReference type="ChEBI" id="CHEBI:29985"/>
        <dbReference type="ChEBI" id="CHEBI:30616"/>
        <dbReference type="ChEBI" id="CHEBI:43474"/>
        <dbReference type="ChEBI" id="CHEBI:141005"/>
        <dbReference type="ChEBI" id="CHEBI:456216"/>
        <dbReference type="EC" id="6.3.2.17"/>
    </reaction>
</comment>
<evidence type="ECO:0000256" key="11">
    <source>
        <dbReference type="PIRNR" id="PIRNR001563"/>
    </source>
</evidence>
<dbReference type="InterPro" id="IPR004101">
    <property type="entry name" value="Mur_ligase_C"/>
</dbReference>
<dbReference type="RefSeq" id="WP_073993541.1">
    <property type="nucleotide sequence ID" value="NZ_FQYT01000011.1"/>
</dbReference>
<dbReference type="PANTHER" id="PTHR11136:SF0">
    <property type="entry name" value="DIHYDROFOLATE SYNTHETASE-RELATED"/>
    <property type="match status" value="1"/>
</dbReference>
<keyword evidence="15" id="KW-1185">Reference proteome</keyword>
<keyword evidence="4 11" id="KW-0436">Ligase</keyword>
<evidence type="ECO:0000313" key="14">
    <source>
        <dbReference type="EMBL" id="SHJ06730.1"/>
    </source>
</evidence>
<evidence type="ECO:0000256" key="3">
    <source>
        <dbReference type="ARBA" id="ARBA00013025"/>
    </source>
</evidence>
<dbReference type="AlphaFoldDB" id="A0A1M6G9T4"/>
<dbReference type="Proteomes" id="UP000184342">
    <property type="component" value="Unassembled WGS sequence"/>
</dbReference>
<dbReference type="PIRSF" id="PIRSF001563">
    <property type="entry name" value="Folylpolyglu_synth"/>
    <property type="match status" value="1"/>
</dbReference>
<evidence type="ECO:0000256" key="9">
    <source>
        <dbReference type="ARBA" id="ARBA00030592"/>
    </source>
</evidence>
<dbReference type="InterPro" id="IPR013221">
    <property type="entry name" value="Mur_ligase_cen"/>
</dbReference>
<sequence length="429" mass="47191">MNYEETLEYINSINWMGSKLGLERIQGLLLNLGNPQKQLKFIHIGGTNGKGSTAAMLSSVLIEAGYRTGLFTSPYVNFFNERMQIDNVPISNDELALIATDVRPHADTMEDPPTEFELNTAIAMEYFKRNQCDIVVLEVGMGGELDSTNVIDFPELAVITAIGLDHVNELGGTLDAIARTKAGIIKNHTDVLVYQQDEKIESIIKEYCESKDAKYHSPDFSQVIPGIFDIDSQTFSYKGEKYTIPLIGSYQVYNAAMVLEAVSILRSKNWKISEEAVGKGLKKTRWPGRFEVLKRNPIVIVDGSHNPQGIKATAESIRKYFQGKRIIFLMGIMADKDVDAMLDEIVPLASEFFTVTPDNSRAMPAEKLASLLEKKGANATACISVAQGVDRAIEASGNDGVVCAIGSLYMVGDVRAYIIGRKGDIENGI</sequence>
<dbReference type="NCBIfam" id="TIGR01499">
    <property type="entry name" value="folC"/>
    <property type="match status" value="1"/>
</dbReference>
<evidence type="ECO:0000259" key="12">
    <source>
        <dbReference type="Pfam" id="PF02875"/>
    </source>
</evidence>
<keyword evidence="8" id="KW-0460">Magnesium</keyword>